<dbReference type="InterPro" id="IPR019121">
    <property type="entry name" value="CRISPR-assoc_CXXC-CXXC_dom"/>
</dbReference>
<dbReference type="EMBL" id="JADIIL010000039">
    <property type="protein sequence ID" value="MBF4476160.1"/>
    <property type="molecule type" value="Genomic_DNA"/>
</dbReference>
<dbReference type="Proteomes" id="UP000606900">
    <property type="component" value="Unassembled WGS sequence"/>
</dbReference>
<reference evidence="2" key="1">
    <citation type="submission" date="2020-10" db="EMBL/GenBank/DDBJ databases">
        <title>Dehalococcoides mccartyi of a TCE/Cr reducing biochatode.</title>
        <authorList>
            <person name="Matturro B."/>
        </authorList>
    </citation>
    <scope>NUCLEOTIDE SEQUENCE</scope>
    <source>
        <strain evidence="2">Bin2</strain>
    </source>
</reference>
<protein>
    <submittedName>
        <fullName evidence="2">Type I-B CRISPR-associated protein Cas8b1/Cst1</fullName>
    </submittedName>
</protein>
<evidence type="ECO:0000259" key="1">
    <source>
        <dbReference type="Pfam" id="PF09706"/>
    </source>
</evidence>
<name>A0A843ASN2_METFO</name>
<dbReference type="Pfam" id="PF09706">
    <property type="entry name" value="Cas_CXXC_CXXC"/>
    <property type="match status" value="1"/>
</dbReference>
<dbReference type="AlphaFoldDB" id="A0A843ASN2"/>
<dbReference type="NCBIfam" id="TIGR01908">
    <property type="entry name" value="cas_CXXC_CXXC"/>
    <property type="match status" value="1"/>
</dbReference>
<evidence type="ECO:0000313" key="2">
    <source>
        <dbReference type="EMBL" id="MBF4476160.1"/>
    </source>
</evidence>
<proteinExistence type="predicted"/>
<evidence type="ECO:0000313" key="3">
    <source>
        <dbReference type="Proteomes" id="UP000606900"/>
    </source>
</evidence>
<gene>
    <name evidence="2" type="primary">cas8a1</name>
    <name evidence="2" type="ORF">ISP06_11935</name>
</gene>
<comment type="caution">
    <text evidence="2">The sequence shown here is derived from an EMBL/GenBank/DDBJ whole genome shotgun (WGS) entry which is preliminary data.</text>
</comment>
<dbReference type="RefSeq" id="WP_276700332.1">
    <property type="nucleotide sequence ID" value="NZ_JADIIL010000039.1"/>
</dbReference>
<sequence>MGERIFDFTGNPFVDAGIWAISGLVKKKPTELDKNDLNTALNEIIQLYLTKKWSKNLYSVFPNNPITNPSVKNKEERYREILKELIEEITPQGKSGNCISCGRRDVIQRSGKDKVPLTGSGKLINYFSYGVDGADYCPACAFAVQFSPLIMYACGKLLLLHSNSEKVMDIWSRKTIKNVNKQLSTGNITGCFNEKYTNPKNAFFHIIQDIVLEYEVRWTNEAPSINCYHFTNYNQGPDLDIYNIPTPIFKFLAYIPQHEKFEDWIRIVRRGYKFVDWKKVKDENEYKNSPNLVYNNLLEGKSIIRFFLDKKNKKAIGGWDLLENYLEEVKNMDEERVKAIKRVGDALADYIQTVDDMKTLNKLETASNYKNYRNLLRIIIKKRISYGMEDPLFTFDDYVNYLFPEGNLTWRETQDLILFRIYEKLQPWIIQQGNQGELETQEPEEAQEEE</sequence>
<accession>A0A843ASN2</accession>
<feature type="domain" description="CRISPR-associated protein CXXC-CXXC" evidence="1">
    <location>
        <begin position="94"/>
        <end position="152"/>
    </location>
</feature>
<dbReference type="InterPro" id="IPR010180">
    <property type="entry name" value="CRISPR-assoc_prot_CXXC-CXXC"/>
</dbReference>
<organism evidence="2 3">
    <name type="scientific">Methanobacterium formicicum</name>
    <dbReference type="NCBI Taxonomy" id="2162"/>
    <lineage>
        <taxon>Archaea</taxon>
        <taxon>Methanobacteriati</taxon>
        <taxon>Methanobacteriota</taxon>
        <taxon>Methanomada group</taxon>
        <taxon>Methanobacteria</taxon>
        <taxon>Methanobacteriales</taxon>
        <taxon>Methanobacteriaceae</taxon>
        <taxon>Methanobacterium</taxon>
    </lineage>
</organism>